<gene>
    <name evidence="2" type="ORF">VaNZ11_012948</name>
</gene>
<dbReference type="Proteomes" id="UP001165090">
    <property type="component" value="Unassembled WGS sequence"/>
</dbReference>
<feature type="compositionally biased region" description="Basic and acidic residues" evidence="1">
    <location>
        <begin position="67"/>
        <end position="78"/>
    </location>
</feature>
<accession>A0ABQ5SFF0</accession>
<proteinExistence type="predicted"/>
<sequence length="125" mass="13074">MGKGGGAEVHMRTPTATGTSSREGCDSSPPPDPDVFRGETPSDIGKCVWRGGGVAAEAVVGGDEGPEERPKRKEDRKSRIPYCAKGQGGPREPLPLCAPDPSTWGGTYPDFELRAAPCISPRPAV</sequence>
<comment type="caution">
    <text evidence="2">The sequence shown here is derived from an EMBL/GenBank/DDBJ whole genome shotgun (WGS) entry which is preliminary data.</text>
</comment>
<reference evidence="2 3" key="1">
    <citation type="journal article" date="2023" name="IScience">
        <title>Expanded male sex-determining region conserved during the evolution of homothallism in the green alga Volvox.</title>
        <authorList>
            <person name="Yamamoto K."/>
            <person name="Matsuzaki R."/>
            <person name="Mahakham W."/>
            <person name="Heman W."/>
            <person name="Sekimoto H."/>
            <person name="Kawachi M."/>
            <person name="Minakuchi Y."/>
            <person name="Toyoda A."/>
            <person name="Nozaki H."/>
        </authorList>
    </citation>
    <scope>NUCLEOTIDE SEQUENCE [LARGE SCALE GENOMIC DNA]</scope>
    <source>
        <strain evidence="2 3">NIES-4468</strain>
    </source>
</reference>
<feature type="region of interest" description="Disordered" evidence="1">
    <location>
        <begin position="1"/>
        <end position="96"/>
    </location>
</feature>
<evidence type="ECO:0000313" key="3">
    <source>
        <dbReference type="Proteomes" id="UP001165090"/>
    </source>
</evidence>
<name>A0ABQ5SFF0_9CHLO</name>
<organism evidence="2 3">
    <name type="scientific">Volvox africanus</name>
    <dbReference type="NCBI Taxonomy" id="51714"/>
    <lineage>
        <taxon>Eukaryota</taxon>
        <taxon>Viridiplantae</taxon>
        <taxon>Chlorophyta</taxon>
        <taxon>core chlorophytes</taxon>
        <taxon>Chlorophyceae</taxon>
        <taxon>CS clade</taxon>
        <taxon>Chlamydomonadales</taxon>
        <taxon>Volvocaceae</taxon>
        <taxon>Volvox</taxon>
    </lineage>
</organism>
<evidence type="ECO:0000313" key="2">
    <source>
        <dbReference type="EMBL" id="GLI68504.1"/>
    </source>
</evidence>
<evidence type="ECO:0000256" key="1">
    <source>
        <dbReference type="SAM" id="MobiDB-lite"/>
    </source>
</evidence>
<protein>
    <submittedName>
        <fullName evidence="2">Uncharacterized protein</fullName>
    </submittedName>
</protein>
<keyword evidence="3" id="KW-1185">Reference proteome</keyword>
<dbReference type="EMBL" id="BSDZ01000080">
    <property type="protein sequence ID" value="GLI68504.1"/>
    <property type="molecule type" value="Genomic_DNA"/>
</dbReference>